<dbReference type="PANTHER" id="PTHR12385">
    <property type="entry name" value="CHOLINE TRANSPORTER-LIKE (SLC FAMILY 44)"/>
    <property type="match status" value="1"/>
</dbReference>
<organism evidence="8 9">
    <name type="scientific">Reticulomyxa filosa</name>
    <dbReference type="NCBI Taxonomy" id="46433"/>
    <lineage>
        <taxon>Eukaryota</taxon>
        <taxon>Sar</taxon>
        <taxon>Rhizaria</taxon>
        <taxon>Retaria</taxon>
        <taxon>Foraminifera</taxon>
        <taxon>Monothalamids</taxon>
        <taxon>Reticulomyxidae</taxon>
        <taxon>Reticulomyxa</taxon>
    </lineage>
</organism>
<proteinExistence type="inferred from homology"/>
<comment type="caution">
    <text evidence="8">The sequence shown here is derived from an EMBL/GenBank/DDBJ whole genome shotgun (WGS) entry which is preliminary data.</text>
</comment>
<keyword evidence="4 7" id="KW-1133">Transmembrane helix</keyword>
<dbReference type="GO" id="GO:0022857">
    <property type="term" value="F:transmembrane transporter activity"/>
    <property type="evidence" value="ECO:0007669"/>
    <property type="project" value="UniProtKB-UniRule"/>
</dbReference>
<accession>X6NTM9</accession>
<dbReference type="EMBL" id="ASPP01006125">
    <property type="protein sequence ID" value="ETO29308.1"/>
    <property type="molecule type" value="Genomic_DNA"/>
</dbReference>
<evidence type="ECO:0000256" key="5">
    <source>
        <dbReference type="ARBA" id="ARBA00023136"/>
    </source>
</evidence>
<dbReference type="GO" id="GO:0005886">
    <property type="term" value="C:plasma membrane"/>
    <property type="evidence" value="ECO:0007669"/>
    <property type="project" value="UniProtKB-SubCell"/>
</dbReference>
<dbReference type="Pfam" id="PF04515">
    <property type="entry name" value="Choline_transpo"/>
    <property type="match status" value="1"/>
</dbReference>
<evidence type="ECO:0000256" key="7">
    <source>
        <dbReference type="RuleBase" id="RU368066"/>
    </source>
</evidence>
<comment type="subcellular location">
    <subcellularLocation>
        <location evidence="7">Cell membrane</location>
        <topology evidence="7">Multi-pass membrane protein</topology>
    </subcellularLocation>
    <subcellularLocation>
        <location evidence="1">Membrane</location>
        <topology evidence="1">Multi-pass membrane protein</topology>
    </subcellularLocation>
</comment>
<evidence type="ECO:0000256" key="4">
    <source>
        <dbReference type="ARBA" id="ARBA00022989"/>
    </source>
</evidence>
<feature type="transmembrane region" description="Helical" evidence="7">
    <location>
        <begin position="12"/>
        <end position="36"/>
    </location>
</feature>
<comment type="similarity">
    <text evidence="2 7">Belongs to the CTL (choline transporter-like) family.</text>
</comment>
<dbReference type="AlphaFoldDB" id="X6NTM9"/>
<sequence>MQKVLWYHFFGMIWALQFIIYFTYTVIAHVFATWYFSRWDDNEKKVRGKNPNELPPHPIWNAFWVTTKFHLGTLALGSLIIAIIKSVRYMLTYIQSKAHGKHNPIAVTLYACANCILKNAFIFTAVYGTPFCYSARSAFKLLFDNLARVAAISIVSTYLEFLGKVAITVLTTGICIFVMDQYSLYARQMWGVFINKQAILVLSFAVGSIFMIVFEVAIDSIFFCFLIDEYCNRSKGTMFASKKLLEVIDYQAAASIQEAYHMKQSEFAHQLQERELTELEKRGTIVALERLDDDKYNKDMEDMRPF</sequence>
<evidence type="ECO:0000256" key="3">
    <source>
        <dbReference type="ARBA" id="ARBA00022692"/>
    </source>
</evidence>
<keyword evidence="3 7" id="KW-0812">Transmembrane</keyword>
<dbReference type="Proteomes" id="UP000023152">
    <property type="component" value="Unassembled WGS sequence"/>
</dbReference>
<keyword evidence="6" id="KW-0325">Glycoprotein</keyword>
<feature type="transmembrane region" description="Helical" evidence="7">
    <location>
        <begin position="149"/>
        <end position="178"/>
    </location>
</feature>
<keyword evidence="9" id="KW-1185">Reference proteome</keyword>
<evidence type="ECO:0000256" key="6">
    <source>
        <dbReference type="ARBA" id="ARBA00023180"/>
    </source>
</evidence>
<keyword evidence="5 7" id="KW-0472">Membrane</keyword>
<gene>
    <name evidence="8" type="ORF">RFI_07817</name>
</gene>
<evidence type="ECO:0000256" key="2">
    <source>
        <dbReference type="ARBA" id="ARBA00007168"/>
    </source>
</evidence>
<comment type="caution">
    <text evidence="7">Lacks conserved residue(s) required for the propagation of feature annotation.</text>
</comment>
<feature type="transmembrane region" description="Helical" evidence="7">
    <location>
        <begin position="199"/>
        <end position="223"/>
    </location>
</feature>
<protein>
    <recommendedName>
        <fullName evidence="7">Choline transporter-like protein</fullName>
    </recommendedName>
</protein>
<dbReference type="OrthoDB" id="420519at2759"/>
<dbReference type="PANTHER" id="PTHR12385:SF14">
    <property type="entry name" value="CHOLINE TRANSPORTER-LIKE 2"/>
    <property type="match status" value="1"/>
</dbReference>
<reference evidence="8 9" key="1">
    <citation type="journal article" date="2013" name="Curr. Biol.">
        <title>The Genome of the Foraminiferan Reticulomyxa filosa.</title>
        <authorList>
            <person name="Glockner G."/>
            <person name="Hulsmann N."/>
            <person name="Schleicher M."/>
            <person name="Noegel A.A."/>
            <person name="Eichinger L."/>
            <person name="Gallinger C."/>
            <person name="Pawlowski J."/>
            <person name="Sierra R."/>
            <person name="Euteneuer U."/>
            <person name="Pillet L."/>
            <person name="Moustafa A."/>
            <person name="Platzer M."/>
            <person name="Groth M."/>
            <person name="Szafranski K."/>
            <person name="Schliwa M."/>
        </authorList>
    </citation>
    <scope>NUCLEOTIDE SEQUENCE [LARGE SCALE GENOMIC DNA]</scope>
</reference>
<evidence type="ECO:0000313" key="9">
    <source>
        <dbReference type="Proteomes" id="UP000023152"/>
    </source>
</evidence>
<evidence type="ECO:0000313" key="8">
    <source>
        <dbReference type="EMBL" id="ETO29308.1"/>
    </source>
</evidence>
<dbReference type="InterPro" id="IPR007603">
    <property type="entry name" value="Choline_transptr-like"/>
</dbReference>
<comment type="function">
    <text evidence="7">Choline transporter.</text>
</comment>
<name>X6NTM9_RETFI</name>
<feature type="transmembrane region" description="Helical" evidence="7">
    <location>
        <begin position="105"/>
        <end position="129"/>
    </location>
</feature>
<evidence type="ECO:0000256" key="1">
    <source>
        <dbReference type="ARBA" id="ARBA00004141"/>
    </source>
</evidence>
<feature type="transmembrane region" description="Helical" evidence="7">
    <location>
        <begin position="62"/>
        <end position="84"/>
    </location>
</feature>
<dbReference type="OMA" id="KVICDRC"/>